<dbReference type="AlphaFoldDB" id="A0A2N9HNF5"/>
<sequence>MALFDIDKVNILPQMSRYDYGGQDLFLDQPKDANKDSVSTCWCMLGRIIGFHVSSGRGRLTMNGSSMGCATQPHRRVTEIVTEGGPIWVAWPLPPHEPPLPPFPLPLTRSSSLFFSPTCTLLAGIFVARQSPWMPRSSGSLPPF</sequence>
<protein>
    <submittedName>
        <fullName evidence="1">Uncharacterized protein</fullName>
    </submittedName>
</protein>
<name>A0A2N9HNF5_FAGSY</name>
<reference evidence="1" key="1">
    <citation type="submission" date="2018-02" db="EMBL/GenBank/DDBJ databases">
        <authorList>
            <person name="Cohen D.B."/>
            <person name="Kent A.D."/>
        </authorList>
    </citation>
    <scope>NUCLEOTIDE SEQUENCE</scope>
</reference>
<accession>A0A2N9HNF5</accession>
<proteinExistence type="predicted"/>
<dbReference type="EMBL" id="OIVN01003779">
    <property type="protein sequence ID" value="SPD13505.1"/>
    <property type="molecule type" value="Genomic_DNA"/>
</dbReference>
<gene>
    <name evidence="1" type="ORF">FSB_LOCUS41387</name>
</gene>
<evidence type="ECO:0000313" key="1">
    <source>
        <dbReference type="EMBL" id="SPD13505.1"/>
    </source>
</evidence>
<organism evidence="1">
    <name type="scientific">Fagus sylvatica</name>
    <name type="common">Beechnut</name>
    <dbReference type="NCBI Taxonomy" id="28930"/>
    <lineage>
        <taxon>Eukaryota</taxon>
        <taxon>Viridiplantae</taxon>
        <taxon>Streptophyta</taxon>
        <taxon>Embryophyta</taxon>
        <taxon>Tracheophyta</taxon>
        <taxon>Spermatophyta</taxon>
        <taxon>Magnoliopsida</taxon>
        <taxon>eudicotyledons</taxon>
        <taxon>Gunneridae</taxon>
        <taxon>Pentapetalae</taxon>
        <taxon>rosids</taxon>
        <taxon>fabids</taxon>
        <taxon>Fagales</taxon>
        <taxon>Fagaceae</taxon>
        <taxon>Fagus</taxon>
    </lineage>
</organism>